<gene>
    <name evidence="7" type="ORF">ETSY1_11665</name>
</gene>
<proteinExistence type="predicted"/>
<evidence type="ECO:0000313" key="7">
    <source>
        <dbReference type="EMBL" id="ETX00324.1"/>
    </source>
</evidence>
<dbReference type="PANTHER" id="PTHR43304">
    <property type="entry name" value="PHYTOCHROME-LIKE PROTEIN CPH1"/>
    <property type="match status" value="1"/>
</dbReference>
<dbReference type="SMART" id="SM00387">
    <property type="entry name" value="HATPase_c"/>
    <property type="match status" value="1"/>
</dbReference>
<dbReference type="CDD" id="cd00082">
    <property type="entry name" value="HisKA"/>
    <property type="match status" value="1"/>
</dbReference>
<dbReference type="HOGENOM" id="CLU_954732_0_0_7"/>
<dbReference type="Gene3D" id="1.10.287.130">
    <property type="match status" value="1"/>
</dbReference>
<reference evidence="7 8" key="1">
    <citation type="journal article" date="2014" name="Nature">
        <title>An environmental bacterial taxon with a large and distinct metabolic repertoire.</title>
        <authorList>
            <person name="Wilson M.C."/>
            <person name="Mori T."/>
            <person name="Ruckert C."/>
            <person name="Uria A.R."/>
            <person name="Helf M.J."/>
            <person name="Takada K."/>
            <person name="Gernert C."/>
            <person name="Steffens U.A."/>
            <person name="Heycke N."/>
            <person name="Schmitt S."/>
            <person name="Rinke C."/>
            <person name="Helfrich E.J."/>
            <person name="Brachmann A.O."/>
            <person name="Gurgui C."/>
            <person name="Wakimoto T."/>
            <person name="Kracht M."/>
            <person name="Crusemann M."/>
            <person name="Hentschel U."/>
            <person name="Abe I."/>
            <person name="Matsunaga S."/>
            <person name="Kalinowski J."/>
            <person name="Takeyama H."/>
            <person name="Piel J."/>
        </authorList>
    </citation>
    <scope>NUCLEOTIDE SEQUENCE [LARGE SCALE GENOMIC DNA]</scope>
    <source>
        <strain evidence="8">TSY1</strain>
    </source>
</reference>
<dbReference type="InterPro" id="IPR003661">
    <property type="entry name" value="HisK_dim/P_dom"/>
</dbReference>
<dbReference type="Pfam" id="PF00512">
    <property type="entry name" value="HisKA"/>
    <property type="match status" value="1"/>
</dbReference>
<accession>W4LQK9</accession>
<dbReference type="InterPro" id="IPR004358">
    <property type="entry name" value="Sig_transdc_His_kin-like_C"/>
</dbReference>
<organism evidence="7 8">
    <name type="scientific">Entotheonella factor</name>
    <dbReference type="NCBI Taxonomy" id="1429438"/>
    <lineage>
        <taxon>Bacteria</taxon>
        <taxon>Pseudomonadati</taxon>
        <taxon>Nitrospinota/Tectimicrobiota group</taxon>
        <taxon>Candidatus Tectimicrobiota</taxon>
        <taxon>Candidatus Entotheonellia</taxon>
        <taxon>Candidatus Entotheonellales</taxon>
        <taxon>Candidatus Entotheonellaceae</taxon>
        <taxon>Candidatus Entotheonella</taxon>
    </lineage>
</organism>
<dbReference type="PRINTS" id="PR00344">
    <property type="entry name" value="BCTRLSENSOR"/>
</dbReference>
<dbReference type="SMART" id="SM00388">
    <property type="entry name" value="HisKA"/>
    <property type="match status" value="1"/>
</dbReference>
<feature type="non-terminal residue" evidence="7">
    <location>
        <position position="1"/>
    </location>
</feature>
<dbReference type="SUPFAM" id="SSF55874">
    <property type="entry name" value="ATPase domain of HSP90 chaperone/DNA topoisomerase II/histidine kinase"/>
    <property type="match status" value="1"/>
</dbReference>
<dbReference type="Pfam" id="PF02518">
    <property type="entry name" value="HATPase_c"/>
    <property type="match status" value="1"/>
</dbReference>
<dbReference type="Proteomes" id="UP000019141">
    <property type="component" value="Unassembled WGS sequence"/>
</dbReference>
<dbReference type="EMBL" id="AZHW01000352">
    <property type="protein sequence ID" value="ETX00324.1"/>
    <property type="molecule type" value="Genomic_DNA"/>
</dbReference>
<comment type="caution">
    <text evidence="7">The sequence shown here is derived from an EMBL/GenBank/DDBJ whole genome shotgun (WGS) entry which is preliminary data.</text>
</comment>
<evidence type="ECO:0000313" key="8">
    <source>
        <dbReference type="Proteomes" id="UP000019141"/>
    </source>
</evidence>
<dbReference type="PROSITE" id="PS50109">
    <property type="entry name" value="HIS_KIN"/>
    <property type="match status" value="1"/>
</dbReference>
<evidence type="ECO:0000256" key="3">
    <source>
        <dbReference type="ARBA" id="ARBA00022553"/>
    </source>
</evidence>
<dbReference type="PATRIC" id="fig|1429438.4.peg.2355"/>
<dbReference type="InterPro" id="IPR005467">
    <property type="entry name" value="His_kinase_dom"/>
</dbReference>
<keyword evidence="8" id="KW-1185">Reference proteome</keyword>
<dbReference type="InterPro" id="IPR003594">
    <property type="entry name" value="HATPase_dom"/>
</dbReference>
<evidence type="ECO:0000256" key="1">
    <source>
        <dbReference type="ARBA" id="ARBA00000085"/>
    </source>
</evidence>
<dbReference type="FunFam" id="3.30.565.10:FF:000006">
    <property type="entry name" value="Sensor histidine kinase WalK"/>
    <property type="match status" value="1"/>
</dbReference>
<feature type="domain" description="Histidine kinase" evidence="6">
    <location>
        <begin position="48"/>
        <end position="275"/>
    </location>
</feature>
<keyword evidence="3" id="KW-0597">Phosphoprotein</keyword>
<dbReference type="InterPro" id="IPR052162">
    <property type="entry name" value="Sensor_kinase/Photoreceptor"/>
</dbReference>
<dbReference type="AlphaFoldDB" id="W4LQK9"/>
<keyword evidence="5" id="KW-0418">Kinase</keyword>
<comment type="catalytic activity">
    <reaction evidence="1">
        <text>ATP + protein L-histidine = ADP + protein N-phospho-L-histidine.</text>
        <dbReference type="EC" id="2.7.13.3"/>
    </reaction>
</comment>
<evidence type="ECO:0000256" key="2">
    <source>
        <dbReference type="ARBA" id="ARBA00012438"/>
    </source>
</evidence>
<keyword evidence="4" id="KW-0808">Transferase</keyword>
<dbReference type="Gene3D" id="3.30.565.10">
    <property type="entry name" value="Histidine kinase-like ATPase, C-terminal domain"/>
    <property type="match status" value="1"/>
</dbReference>
<dbReference type="InterPro" id="IPR036890">
    <property type="entry name" value="HATPase_C_sf"/>
</dbReference>
<protein>
    <recommendedName>
        <fullName evidence="2">histidine kinase</fullName>
        <ecNumber evidence="2">2.7.13.3</ecNumber>
    </recommendedName>
</protein>
<dbReference type="GO" id="GO:0000155">
    <property type="term" value="F:phosphorelay sensor kinase activity"/>
    <property type="evidence" value="ECO:0007669"/>
    <property type="project" value="InterPro"/>
</dbReference>
<sequence length="291" mass="32570">PERTSELLQANGQLTAEIAERTRAEAELQRFADDLERNNRELQDFAYVASHDLQEPLRKIQAFGDRLKAKCGETLGEQGQDYLTRMQNAASRMQTLITDLLTFSRVTTQAKAFVPVDLAQVTQEVLSDLEIRIEEVEAQIEIGQLPTIDADPVQMQQLIQNLISNALKFHRPDVSPVITIDAHPSDAALLLTEVSSEAPAMCQLTVTDNGIGFDEKYLDRIFTVFQRLNGRSAYEGTGIGLAVCRKIVERHRGHITAQSRPDHGATFVVTLPYLQLQEGAQHDLRLQVHDD</sequence>
<dbReference type="EC" id="2.7.13.3" evidence="2"/>
<dbReference type="SUPFAM" id="SSF47384">
    <property type="entry name" value="Homodimeric domain of signal transducing histidine kinase"/>
    <property type="match status" value="1"/>
</dbReference>
<evidence type="ECO:0000256" key="5">
    <source>
        <dbReference type="ARBA" id="ARBA00022777"/>
    </source>
</evidence>
<dbReference type="InterPro" id="IPR036097">
    <property type="entry name" value="HisK_dim/P_sf"/>
</dbReference>
<evidence type="ECO:0000259" key="6">
    <source>
        <dbReference type="PROSITE" id="PS50109"/>
    </source>
</evidence>
<evidence type="ECO:0000256" key="4">
    <source>
        <dbReference type="ARBA" id="ARBA00022679"/>
    </source>
</evidence>
<dbReference type="PANTHER" id="PTHR43304:SF1">
    <property type="entry name" value="PAC DOMAIN-CONTAINING PROTEIN"/>
    <property type="match status" value="1"/>
</dbReference>
<name>W4LQK9_ENTF1</name>